<protein>
    <submittedName>
        <fullName evidence="3">Uncharacterized protein</fullName>
    </submittedName>
</protein>
<feature type="region of interest" description="Disordered" evidence="1">
    <location>
        <begin position="25"/>
        <end position="74"/>
    </location>
</feature>
<proteinExistence type="predicted"/>
<sequence length="121" mass="13166">MKNRWVTIVLALVIALQSLAAIGDTNQPHPATPHHAHNHEHSHEDVVIDSVTLEMEESSTSSDPSRDHSSDHGHLNHAHFHMVLLSAATDIAVLSAGQRLSDYQASHTSVIPPSLFRPPIA</sequence>
<feature type="compositionally biased region" description="Basic and acidic residues" evidence="1">
    <location>
        <begin position="64"/>
        <end position="74"/>
    </location>
</feature>
<reference evidence="3 4" key="1">
    <citation type="journal article" date="2012" name="J. Bacteriol.">
        <title>Genome sequence of deep-sea manganese-oxidizing bacterium Marinobacter manganoxydans MnI7-9.</title>
        <authorList>
            <person name="Wang H."/>
            <person name="Li H."/>
            <person name="Shao Z."/>
            <person name="Liao S."/>
            <person name="Johnstone L."/>
            <person name="Rensing C."/>
            <person name="Wang G."/>
        </authorList>
    </citation>
    <scope>NUCLEOTIDE SEQUENCE [LARGE SCALE GENOMIC DNA]</scope>
    <source>
        <strain evidence="3 4">MnI7-9</strain>
    </source>
</reference>
<keyword evidence="2" id="KW-0732">Signal</keyword>
<dbReference type="PATRIC" id="fig|1094979.3.peg.293"/>
<dbReference type="AlphaFoldDB" id="G6YNA0"/>
<feature type="signal peptide" evidence="2">
    <location>
        <begin position="1"/>
        <end position="20"/>
    </location>
</feature>
<gene>
    <name evidence="3" type="ORF">KYE_01573</name>
</gene>
<evidence type="ECO:0000313" key="4">
    <source>
        <dbReference type="Proteomes" id="UP000003208"/>
    </source>
</evidence>
<name>G6YNA0_9GAMM</name>
<keyword evidence="4" id="KW-1185">Reference proteome</keyword>
<dbReference type="Proteomes" id="UP000003208">
    <property type="component" value="Unassembled WGS sequence"/>
</dbReference>
<feature type="chain" id="PRO_5003490792" evidence="2">
    <location>
        <begin position="21"/>
        <end position="121"/>
    </location>
</feature>
<accession>G6YNA0</accession>
<organism evidence="3 4">
    <name type="scientific">Marinobacter manganoxydans MnI7-9</name>
    <dbReference type="NCBI Taxonomy" id="1094979"/>
    <lineage>
        <taxon>Bacteria</taxon>
        <taxon>Pseudomonadati</taxon>
        <taxon>Pseudomonadota</taxon>
        <taxon>Gammaproteobacteria</taxon>
        <taxon>Pseudomonadales</taxon>
        <taxon>Marinobacteraceae</taxon>
        <taxon>Marinobacter</taxon>
    </lineage>
</organism>
<evidence type="ECO:0000313" key="3">
    <source>
        <dbReference type="EMBL" id="EHJ06277.1"/>
    </source>
</evidence>
<dbReference type="EMBL" id="AGTR01000009">
    <property type="protein sequence ID" value="EHJ06277.1"/>
    <property type="molecule type" value="Genomic_DNA"/>
</dbReference>
<evidence type="ECO:0000256" key="1">
    <source>
        <dbReference type="SAM" id="MobiDB-lite"/>
    </source>
</evidence>
<evidence type="ECO:0000256" key="2">
    <source>
        <dbReference type="SAM" id="SignalP"/>
    </source>
</evidence>